<dbReference type="PANTHER" id="PTHR22900:SF6">
    <property type="entry name" value="CARBOHYDRATE SULFOTRANSFERASE CHST-1"/>
    <property type="match status" value="1"/>
</dbReference>
<feature type="transmembrane region" description="Helical" evidence="1">
    <location>
        <begin position="7"/>
        <end position="30"/>
    </location>
</feature>
<keyword evidence="3" id="KW-1185">Reference proteome</keyword>
<dbReference type="InterPro" id="IPR007669">
    <property type="entry name" value="Chst-1-like"/>
</dbReference>
<reference evidence="2" key="1">
    <citation type="submission" date="2020-10" db="EMBL/GenBank/DDBJ databases">
        <authorList>
            <person name="Kikuchi T."/>
        </authorList>
    </citation>
    <scope>NUCLEOTIDE SEQUENCE</scope>
    <source>
        <strain evidence="2">NKZ352</strain>
    </source>
</reference>
<sequence>MPGQFCVTVVLGVVVTTSIISMLTSTSYIARYARPSHAPVPAPKHTWDNLSDIALAAFDKAIAEGNPILPPFIDLDREYSIAPKYGLSMCKIKKSMSTLMGNVMAGVKDSAKEKNEYNFTSLVDEKFNFTSYKKAVVVRDPITRFVSFFVNKCIHDAKKCPSCKLCYNCRGDILCFLKRQYGRFVRHAFGNKLNVSYEDKHAAPLTWNCEFGTYLKDYRVIKLESDETKRKEGISDLVRFLNGLDVKPDVVDFIFTSALEGDTPHATYDSDSYQIVKKIRSNPTLRYGTT</sequence>
<dbReference type="GO" id="GO:0047756">
    <property type="term" value="F:chondroitin 4-sulfotransferase activity"/>
    <property type="evidence" value="ECO:0007669"/>
    <property type="project" value="InterPro"/>
</dbReference>
<keyword evidence="1" id="KW-0472">Membrane</keyword>
<dbReference type="GO" id="GO:1902884">
    <property type="term" value="P:positive regulation of response to oxidative stress"/>
    <property type="evidence" value="ECO:0007669"/>
    <property type="project" value="InterPro"/>
</dbReference>
<dbReference type="EMBL" id="CAJGYM010000038">
    <property type="protein sequence ID" value="CAD6193788.1"/>
    <property type="molecule type" value="Genomic_DNA"/>
</dbReference>
<accession>A0A8S1HHB2</accession>
<evidence type="ECO:0000313" key="2">
    <source>
        <dbReference type="EMBL" id="CAD6193788.1"/>
    </source>
</evidence>
<evidence type="ECO:0008006" key="4">
    <source>
        <dbReference type="Google" id="ProtNLM"/>
    </source>
</evidence>
<organism evidence="2 3">
    <name type="scientific">Caenorhabditis auriculariae</name>
    <dbReference type="NCBI Taxonomy" id="2777116"/>
    <lineage>
        <taxon>Eukaryota</taxon>
        <taxon>Metazoa</taxon>
        <taxon>Ecdysozoa</taxon>
        <taxon>Nematoda</taxon>
        <taxon>Chromadorea</taxon>
        <taxon>Rhabditida</taxon>
        <taxon>Rhabditina</taxon>
        <taxon>Rhabditomorpha</taxon>
        <taxon>Rhabditoidea</taxon>
        <taxon>Rhabditidae</taxon>
        <taxon>Peloderinae</taxon>
        <taxon>Caenorhabditis</taxon>
    </lineage>
</organism>
<keyword evidence="1" id="KW-0812">Transmembrane</keyword>
<dbReference type="Pfam" id="PF03567">
    <property type="entry name" value="Sulfotransfer_2"/>
    <property type="match status" value="1"/>
</dbReference>
<keyword evidence="1" id="KW-1133">Transmembrane helix</keyword>
<dbReference type="GO" id="GO:0050650">
    <property type="term" value="P:chondroitin sulfate proteoglycan biosynthetic process"/>
    <property type="evidence" value="ECO:0007669"/>
    <property type="project" value="InterPro"/>
</dbReference>
<evidence type="ECO:0000256" key="1">
    <source>
        <dbReference type="SAM" id="Phobius"/>
    </source>
</evidence>
<dbReference type="InterPro" id="IPR005331">
    <property type="entry name" value="Sulfotransferase"/>
</dbReference>
<dbReference type="OrthoDB" id="408912at2759"/>
<name>A0A8S1HHB2_9PELO</name>
<protein>
    <recommendedName>
        <fullName evidence="4">Carbohydrate sulfotransferase</fullName>
    </recommendedName>
</protein>
<proteinExistence type="predicted"/>
<dbReference type="AlphaFoldDB" id="A0A8S1HHB2"/>
<dbReference type="GO" id="GO:0016020">
    <property type="term" value="C:membrane"/>
    <property type="evidence" value="ECO:0007669"/>
    <property type="project" value="InterPro"/>
</dbReference>
<comment type="caution">
    <text evidence="2">The sequence shown here is derived from an EMBL/GenBank/DDBJ whole genome shotgun (WGS) entry which is preliminary data.</text>
</comment>
<dbReference type="Proteomes" id="UP000835052">
    <property type="component" value="Unassembled WGS sequence"/>
</dbReference>
<evidence type="ECO:0000313" key="3">
    <source>
        <dbReference type="Proteomes" id="UP000835052"/>
    </source>
</evidence>
<dbReference type="PANTHER" id="PTHR22900">
    <property type="entry name" value="PROTEIN CBG14245-RELATED"/>
    <property type="match status" value="1"/>
</dbReference>
<gene>
    <name evidence="2" type="ORF">CAUJ_LOCUS9707</name>
</gene>